<dbReference type="STRING" id="251221.gene:10760538"/>
<evidence type="ECO:0000313" key="3">
    <source>
        <dbReference type="Proteomes" id="UP000000557"/>
    </source>
</evidence>
<dbReference type="EnsemblBacteria" id="BAC90974">
    <property type="protein sequence ID" value="BAC90974"/>
    <property type="gene ID" value="BAC90974"/>
</dbReference>
<dbReference type="CDD" id="cd06260">
    <property type="entry name" value="DUF820-like"/>
    <property type="match status" value="1"/>
</dbReference>
<reference evidence="2 3" key="1">
    <citation type="journal article" date="2003" name="DNA Res.">
        <title>Complete genome structure of Gloeobacter violaceus PCC 7421, a cyanobacterium that lacks thylakoids.</title>
        <authorList>
            <person name="Nakamura Y."/>
            <person name="Kaneko T."/>
            <person name="Sato S."/>
            <person name="Mimuro M."/>
            <person name="Miyashita H."/>
            <person name="Tsuchiya T."/>
            <person name="Sasamoto S."/>
            <person name="Watanabe A."/>
            <person name="Kawashima K."/>
            <person name="Kishida Y."/>
            <person name="Kiyokawa C."/>
            <person name="Kohara M."/>
            <person name="Matsumoto M."/>
            <person name="Matsuno A."/>
            <person name="Nakazaki N."/>
            <person name="Shimpo S."/>
            <person name="Takeuchi C."/>
            <person name="Yamada M."/>
            <person name="Tabata S."/>
        </authorList>
    </citation>
    <scope>NUCLEOTIDE SEQUENCE [LARGE SCALE GENOMIC DNA]</scope>
    <source>
        <strain evidence="3">ATCC 29082 / PCC 7421</strain>
    </source>
</reference>
<reference evidence="2 3" key="2">
    <citation type="journal article" date="2003" name="DNA Res.">
        <title>Complete genome structure of Gloeobacter violaceus PCC 7421, a cyanobacterium that lacks thylakoids (supplement).</title>
        <authorList>
            <person name="Nakamura Y."/>
            <person name="Kaneko T."/>
            <person name="Sato S."/>
            <person name="Mimuro M."/>
            <person name="Miyashita H."/>
            <person name="Tsuchiya T."/>
            <person name="Sasamoto S."/>
            <person name="Watanabe A."/>
            <person name="Kawashima K."/>
            <person name="Kishida Y."/>
            <person name="Kiyokawa C."/>
            <person name="Kohara M."/>
            <person name="Matsumoto M."/>
            <person name="Matsuno A."/>
            <person name="Nakazaki N."/>
            <person name="Shimpo S."/>
            <person name="Takeuchi C."/>
            <person name="Yamada M."/>
            <person name="Tabata S."/>
        </authorList>
    </citation>
    <scope>NUCLEOTIDE SEQUENCE [LARGE SCALE GENOMIC DNA]</scope>
    <source>
        <strain evidence="3">ATCC 29082 / PCC 7421</strain>
    </source>
</reference>
<organism evidence="2 3">
    <name type="scientific">Gloeobacter violaceus (strain ATCC 29082 / PCC 7421)</name>
    <dbReference type="NCBI Taxonomy" id="251221"/>
    <lineage>
        <taxon>Bacteria</taxon>
        <taxon>Bacillati</taxon>
        <taxon>Cyanobacteriota</taxon>
        <taxon>Cyanophyceae</taxon>
        <taxon>Gloeobacterales</taxon>
        <taxon>Gloeobacteraceae</taxon>
        <taxon>Gloeobacter</taxon>
    </lineage>
</organism>
<dbReference type="InterPro" id="IPR011335">
    <property type="entry name" value="Restrct_endonuc-II-like"/>
</dbReference>
<dbReference type="InParanoid" id="Q7NCE6"/>
<dbReference type="OrthoDB" id="427876at2"/>
<proteinExistence type="predicted"/>
<dbReference type="HOGENOM" id="CLU_098557_0_0_3"/>
<gene>
    <name evidence="2" type="ordered locus">glr3033</name>
</gene>
<accession>Q7NCE6</accession>
<sequence length="220" mass="25142">MAVMRLRSKQAMVLETRPAAEQRVLLHNVPWQTFEHLLEVLGDKRAARLAYDQGTLEIMSPLDRHESAKKLIARLIETWSLFQNIDIASRGSLTLRREDLARGVEPDECYYIQNESTIRRVARTDLRRDPPPDLVVEVDITSPSSLRMAIYAALGVPEVWRYNGETLQVFCLEPQGGYLMQSTSRELAGFPVERVALWLEQAKIVGESAVVRQFMAEFDQ</sequence>
<dbReference type="InterPro" id="IPR012296">
    <property type="entry name" value="Nuclease_put_TT1808"/>
</dbReference>
<dbReference type="Pfam" id="PF05685">
    <property type="entry name" value="Uma2"/>
    <property type="match status" value="1"/>
</dbReference>
<dbReference type="PANTHER" id="PTHR47152">
    <property type="entry name" value="SLR2084 PROTEIN-RELATED"/>
    <property type="match status" value="1"/>
</dbReference>
<dbReference type="SUPFAM" id="SSF52980">
    <property type="entry name" value="Restriction endonuclease-like"/>
    <property type="match status" value="1"/>
</dbReference>
<dbReference type="Gene3D" id="3.90.1570.10">
    <property type="entry name" value="tt1808, chain A"/>
    <property type="match status" value="1"/>
</dbReference>
<keyword evidence="3" id="KW-1185">Reference proteome</keyword>
<evidence type="ECO:0000259" key="1">
    <source>
        <dbReference type="Pfam" id="PF05685"/>
    </source>
</evidence>
<protein>
    <submittedName>
        <fullName evidence="2">Glr3033 protein</fullName>
    </submittedName>
</protein>
<dbReference type="PATRIC" id="fig|251221.4.peg.3063"/>
<dbReference type="EMBL" id="BA000045">
    <property type="protein sequence ID" value="BAC90974.1"/>
    <property type="molecule type" value="Genomic_DNA"/>
</dbReference>
<dbReference type="KEGG" id="gvi:glr3033"/>
<evidence type="ECO:0000313" key="2">
    <source>
        <dbReference type="EMBL" id="BAC90974.1"/>
    </source>
</evidence>
<feature type="domain" description="Putative restriction endonuclease" evidence="1">
    <location>
        <begin position="31"/>
        <end position="192"/>
    </location>
</feature>
<dbReference type="AlphaFoldDB" id="Q7NCE6"/>
<dbReference type="InterPro" id="IPR008538">
    <property type="entry name" value="Uma2"/>
</dbReference>
<dbReference type="PANTHER" id="PTHR47152:SF2">
    <property type="entry name" value="SLR2084 PROTEIN"/>
    <property type="match status" value="1"/>
</dbReference>
<dbReference type="PhylomeDB" id="Q7NCE6"/>
<dbReference type="eggNOG" id="COG4636">
    <property type="taxonomic scope" value="Bacteria"/>
</dbReference>
<name>Q7NCE6_GLOVI</name>
<dbReference type="Proteomes" id="UP000000557">
    <property type="component" value="Chromosome"/>
</dbReference>